<dbReference type="Proteomes" id="UP000796880">
    <property type="component" value="Unassembled WGS sequence"/>
</dbReference>
<organism evidence="3 4">
    <name type="scientific">Rhamnella rubrinervis</name>
    <dbReference type="NCBI Taxonomy" id="2594499"/>
    <lineage>
        <taxon>Eukaryota</taxon>
        <taxon>Viridiplantae</taxon>
        <taxon>Streptophyta</taxon>
        <taxon>Embryophyta</taxon>
        <taxon>Tracheophyta</taxon>
        <taxon>Spermatophyta</taxon>
        <taxon>Magnoliopsida</taxon>
        <taxon>eudicotyledons</taxon>
        <taxon>Gunneridae</taxon>
        <taxon>Pentapetalae</taxon>
        <taxon>rosids</taxon>
        <taxon>fabids</taxon>
        <taxon>Rosales</taxon>
        <taxon>Rhamnaceae</taxon>
        <taxon>rhamnoid group</taxon>
        <taxon>Rhamneae</taxon>
        <taxon>Rhamnella</taxon>
    </lineage>
</organism>
<dbReference type="InterPro" id="IPR032675">
    <property type="entry name" value="LRR_dom_sf"/>
</dbReference>
<name>A0A8K0HLY4_9ROSA</name>
<feature type="domain" description="F-box" evidence="1">
    <location>
        <begin position="27"/>
        <end position="59"/>
    </location>
</feature>
<keyword evidence="4" id="KW-1185">Reference proteome</keyword>
<dbReference type="InterPro" id="IPR036047">
    <property type="entry name" value="F-box-like_dom_sf"/>
</dbReference>
<proteinExistence type="predicted"/>
<evidence type="ECO:0000313" key="4">
    <source>
        <dbReference type="Proteomes" id="UP000796880"/>
    </source>
</evidence>
<accession>A0A8K0HLY4</accession>
<sequence>MKKRITKKRIVKKRAERSREYNLEDKISSLSGDILGSIVSLLPLKEAAATSALSRRWRYHAGVTIDSFRVCFEIGYFESSITNWIKFAMKNRVEVLELDISFKQYVIDRQLLAHRDAEVGLRSLKVLNLVGVKVHGEVIEYLLSKCLLLERLQVAYSLTLISLRVVGSPSLALKYLEMKLCSVLRSLEIYDAENLVSLCCRNIRDERTIRLMIRNVPMLVDVDIHLYDDMFYYVYKVFTIFLCWLALRQILHLDLSNEALCIFRGCWQFFLHQLFLVRVVELHIESCLSNVKKS</sequence>
<dbReference type="PANTHER" id="PTHR34145">
    <property type="entry name" value="OS02G0105600 PROTEIN"/>
    <property type="match status" value="1"/>
</dbReference>
<feature type="domain" description="At1g61320/AtMIF1 LRR" evidence="2">
    <location>
        <begin position="117"/>
        <end position="235"/>
    </location>
</feature>
<dbReference type="Pfam" id="PF23622">
    <property type="entry name" value="LRR_At1g61320_AtMIF1"/>
    <property type="match status" value="1"/>
</dbReference>
<dbReference type="InterPro" id="IPR055357">
    <property type="entry name" value="LRR_At1g61320_AtMIF1"/>
</dbReference>
<dbReference type="SUPFAM" id="SSF52047">
    <property type="entry name" value="RNI-like"/>
    <property type="match status" value="1"/>
</dbReference>
<reference evidence="3" key="1">
    <citation type="submission" date="2020-03" db="EMBL/GenBank/DDBJ databases">
        <title>A high-quality chromosome-level genome assembly of a woody plant with both climbing and erect habits, Rhamnella rubrinervis.</title>
        <authorList>
            <person name="Lu Z."/>
            <person name="Yang Y."/>
            <person name="Zhu X."/>
            <person name="Sun Y."/>
        </authorList>
    </citation>
    <scope>NUCLEOTIDE SEQUENCE</scope>
    <source>
        <strain evidence="3">BYM</strain>
        <tissue evidence="3">Leaf</tissue>
    </source>
</reference>
<dbReference type="AlphaFoldDB" id="A0A8K0HLY4"/>
<evidence type="ECO:0000259" key="2">
    <source>
        <dbReference type="Pfam" id="PF23622"/>
    </source>
</evidence>
<comment type="caution">
    <text evidence="3">The sequence shown here is derived from an EMBL/GenBank/DDBJ whole genome shotgun (WGS) entry which is preliminary data.</text>
</comment>
<dbReference type="Gene3D" id="3.80.10.10">
    <property type="entry name" value="Ribonuclease Inhibitor"/>
    <property type="match status" value="1"/>
</dbReference>
<evidence type="ECO:0000313" key="3">
    <source>
        <dbReference type="EMBL" id="KAF3455187.1"/>
    </source>
</evidence>
<gene>
    <name evidence="3" type="ORF">FNV43_RR05635</name>
</gene>
<dbReference type="PANTHER" id="PTHR34145:SF68">
    <property type="entry name" value="FBD DOMAIN-CONTAINING PROTEIN"/>
    <property type="match status" value="1"/>
</dbReference>
<protein>
    <recommendedName>
        <fullName evidence="5">F-box domain-containing protein</fullName>
    </recommendedName>
</protein>
<dbReference type="Pfam" id="PF00646">
    <property type="entry name" value="F-box"/>
    <property type="match status" value="1"/>
</dbReference>
<dbReference type="InterPro" id="IPR053772">
    <property type="entry name" value="At1g61320/At1g61330-like"/>
</dbReference>
<dbReference type="SUPFAM" id="SSF81383">
    <property type="entry name" value="F-box domain"/>
    <property type="match status" value="1"/>
</dbReference>
<dbReference type="InterPro" id="IPR001810">
    <property type="entry name" value="F-box_dom"/>
</dbReference>
<evidence type="ECO:0008006" key="5">
    <source>
        <dbReference type="Google" id="ProtNLM"/>
    </source>
</evidence>
<evidence type="ECO:0000259" key="1">
    <source>
        <dbReference type="Pfam" id="PF00646"/>
    </source>
</evidence>
<dbReference type="EMBL" id="VOIH02000002">
    <property type="protein sequence ID" value="KAF3455187.1"/>
    <property type="molecule type" value="Genomic_DNA"/>
</dbReference>
<dbReference type="OrthoDB" id="1163421at2759"/>